<proteinExistence type="predicted"/>
<organism evidence="2 3">
    <name type="scientific">Dendroctonus ponderosae</name>
    <name type="common">Mountain pine beetle</name>
    <dbReference type="NCBI Taxonomy" id="77166"/>
    <lineage>
        <taxon>Eukaryota</taxon>
        <taxon>Metazoa</taxon>
        <taxon>Ecdysozoa</taxon>
        <taxon>Arthropoda</taxon>
        <taxon>Hexapoda</taxon>
        <taxon>Insecta</taxon>
        <taxon>Pterygota</taxon>
        <taxon>Neoptera</taxon>
        <taxon>Endopterygota</taxon>
        <taxon>Coleoptera</taxon>
        <taxon>Polyphaga</taxon>
        <taxon>Cucujiformia</taxon>
        <taxon>Curculionidae</taxon>
        <taxon>Scolytinae</taxon>
        <taxon>Dendroctonus</taxon>
    </lineage>
</organism>
<accession>U4UUE6</accession>
<feature type="region of interest" description="Disordered" evidence="1">
    <location>
        <begin position="1"/>
        <end position="66"/>
    </location>
</feature>
<protein>
    <submittedName>
        <fullName evidence="2">Uncharacterized protein</fullName>
    </submittedName>
</protein>
<feature type="compositionally biased region" description="Pro residues" evidence="1">
    <location>
        <begin position="31"/>
        <end position="53"/>
    </location>
</feature>
<evidence type="ECO:0000256" key="1">
    <source>
        <dbReference type="SAM" id="MobiDB-lite"/>
    </source>
</evidence>
<feature type="compositionally biased region" description="Polar residues" evidence="1">
    <location>
        <begin position="1"/>
        <end position="23"/>
    </location>
</feature>
<dbReference type="EMBL" id="KB632373">
    <property type="protein sequence ID" value="ERL93780.1"/>
    <property type="molecule type" value="Genomic_DNA"/>
</dbReference>
<gene>
    <name evidence="2" type="ORF">D910_11066</name>
</gene>
<dbReference type="AlphaFoldDB" id="U4UUE6"/>
<evidence type="ECO:0000313" key="3">
    <source>
        <dbReference type="Proteomes" id="UP000030742"/>
    </source>
</evidence>
<reference evidence="2 3" key="1">
    <citation type="journal article" date="2013" name="Genome Biol.">
        <title>Draft genome of the mountain pine beetle, Dendroctonus ponderosae Hopkins, a major forest pest.</title>
        <authorList>
            <person name="Keeling C.I."/>
            <person name="Yuen M.M."/>
            <person name="Liao N.Y."/>
            <person name="Docking T.R."/>
            <person name="Chan S.K."/>
            <person name="Taylor G.A."/>
            <person name="Palmquist D.L."/>
            <person name="Jackman S.D."/>
            <person name="Nguyen A."/>
            <person name="Li M."/>
            <person name="Henderson H."/>
            <person name="Janes J.K."/>
            <person name="Zhao Y."/>
            <person name="Pandoh P."/>
            <person name="Moore R."/>
            <person name="Sperling F.A."/>
            <person name="Huber D.P."/>
            <person name="Birol I."/>
            <person name="Jones S.J."/>
            <person name="Bohlmann J."/>
        </authorList>
    </citation>
    <scope>NUCLEOTIDE SEQUENCE</scope>
</reference>
<evidence type="ECO:0000313" key="2">
    <source>
        <dbReference type="EMBL" id="ERL93780.1"/>
    </source>
</evidence>
<sequence>MANLSQSNGLLQRQPSGGVTNYGSHMETALPPRPSAAPRQMPPDPPTRPPAPQVYPQTGGCPAGTSRRLHAWYY</sequence>
<dbReference type="Proteomes" id="UP000030742">
    <property type="component" value="Unassembled WGS sequence"/>
</dbReference>
<name>U4UUE6_DENPD</name>